<name>A0AAW8U8L3_9ENTE</name>
<comment type="catalytic activity">
    <reaction evidence="12">
        <text>K(+)(in) = K(+)(out)</text>
        <dbReference type="Rhea" id="RHEA:29463"/>
        <dbReference type="ChEBI" id="CHEBI:29103"/>
    </reaction>
</comment>
<evidence type="ECO:0000256" key="6">
    <source>
        <dbReference type="ARBA" id="ARBA00022826"/>
    </source>
</evidence>
<accession>A0AAW8U8L3</accession>
<feature type="transmembrane region" description="Helical" evidence="13">
    <location>
        <begin position="143"/>
        <end position="174"/>
    </location>
</feature>
<dbReference type="PANTHER" id="PTHR31462:SF5">
    <property type="entry name" value="ENDOSOMAL_LYSOSOMAL PROTON CHANNEL TMEM175"/>
    <property type="match status" value="1"/>
</dbReference>
<dbReference type="Pfam" id="PF06736">
    <property type="entry name" value="TMEM175"/>
    <property type="match status" value="1"/>
</dbReference>
<evidence type="ECO:0000313" key="15">
    <source>
        <dbReference type="Proteomes" id="UP001268577"/>
    </source>
</evidence>
<reference evidence="14" key="1">
    <citation type="submission" date="2023-03" db="EMBL/GenBank/DDBJ databases">
        <authorList>
            <person name="Shen W."/>
            <person name="Cai J."/>
        </authorList>
    </citation>
    <scope>NUCLEOTIDE SEQUENCE</scope>
    <source>
        <strain evidence="14">P96-3</strain>
    </source>
</reference>
<keyword evidence="8 13" id="KW-1133">Transmembrane helix</keyword>
<evidence type="ECO:0000256" key="10">
    <source>
        <dbReference type="ARBA" id="ARBA00023136"/>
    </source>
</evidence>
<evidence type="ECO:0000256" key="7">
    <source>
        <dbReference type="ARBA" id="ARBA00022958"/>
    </source>
</evidence>
<keyword evidence="4" id="KW-0633">Potassium transport</keyword>
<evidence type="ECO:0000256" key="11">
    <source>
        <dbReference type="ARBA" id="ARBA00023303"/>
    </source>
</evidence>
<comment type="caution">
    <text evidence="14">The sequence shown here is derived from an EMBL/GenBank/DDBJ whole genome shotgun (WGS) entry which is preliminary data.</text>
</comment>
<dbReference type="PANTHER" id="PTHR31462">
    <property type="entry name" value="ENDOSOMAL/LYSOSOMAL POTASSIUM CHANNEL TMEM175"/>
    <property type="match status" value="1"/>
</dbReference>
<keyword evidence="11" id="KW-0407">Ion channel</keyword>
<evidence type="ECO:0000256" key="2">
    <source>
        <dbReference type="ARBA" id="ARBA00006920"/>
    </source>
</evidence>
<sequence length="189" mass="21437">MSKGRLEAFSDGVMAIVITILVLSIEVPKGDSLRDLGNVGQSLFIYLISFTIVAIYWHNHHHFFHLIKNIDGGVLWMNSLFLFSLTLFPFATSWVSQNLFSLYPSVLYGVVILLADIVFLGLMFSTKKCNAISLEYKKTLISIFFSVLALILGIVIEPFLIILVNVLMLLLWVVPSKKIEKYIYSKEKN</sequence>
<evidence type="ECO:0000256" key="13">
    <source>
        <dbReference type="SAM" id="Phobius"/>
    </source>
</evidence>
<keyword evidence="3" id="KW-0813">Transport</keyword>
<dbReference type="GO" id="GO:0016020">
    <property type="term" value="C:membrane"/>
    <property type="evidence" value="ECO:0007669"/>
    <property type="project" value="UniProtKB-SubCell"/>
</dbReference>
<evidence type="ECO:0000256" key="8">
    <source>
        <dbReference type="ARBA" id="ARBA00022989"/>
    </source>
</evidence>
<feature type="transmembrane region" description="Helical" evidence="13">
    <location>
        <begin position="70"/>
        <end position="90"/>
    </location>
</feature>
<dbReference type="GO" id="GO:0015252">
    <property type="term" value="F:proton channel activity"/>
    <property type="evidence" value="ECO:0007669"/>
    <property type="project" value="InterPro"/>
</dbReference>
<gene>
    <name evidence="14" type="ORF">P7H70_13965</name>
</gene>
<evidence type="ECO:0000256" key="12">
    <source>
        <dbReference type="ARBA" id="ARBA00034430"/>
    </source>
</evidence>
<evidence type="ECO:0000313" key="14">
    <source>
        <dbReference type="EMBL" id="MDT2835141.1"/>
    </source>
</evidence>
<dbReference type="EMBL" id="JARQBZ010000039">
    <property type="protein sequence ID" value="MDT2835141.1"/>
    <property type="molecule type" value="Genomic_DNA"/>
</dbReference>
<comment type="similarity">
    <text evidence="2">Belongs to the TMEM175 family.</text>
</comment>
<dbReference type="AlphaFoldDB" id="A0AAW8U8L3"/>
<organism evidence="14 15">
    <name type="scientific">Vagococcus carniphilus</name>
    <dbReference type="NCBI Taxonomy" id="218144"/>
    <lineage>
        <taxon>Bacteria</taxon>
        <taxon>Bacillati</taxon>
        <taxon>Bacillota</taxon>
        <taxon>Bacilli</taxon>
        <taxon>Lactobacillales</taxon>
        <taxon>Enterococcaceae</taxon>
        <taxon>Vagococcus</taxon>
    </lineage>
</organism>
<dbReference type="InterPro" id="IPR010617">
    <property type="entry name" value="TMEM175-like"/>
</dbReference>
<keyword evidence="10 13" id="KW-0472">Membrane</keyword>
<keyword evidence="7" id="KW-0630">Potassium</keyword>
<dbReference type="GO" id="GO:0005267">
    <property type="term" value="F:potassium channel activity"/>
    <property type="evidence" value="ECO:0007669"/>
    <property type="project" value="UniProtKB-KW"/>
</dbReference>
<feature type="transmembrane region" description="Helical" evidence="13">
    <location>
        <begin position="39"/>
        <end position="58"/>
    </location>
</feature>
<keyword evidence="5 13" id="KW-0812">Transmembrane</keyword>
<evidence type="ECO:0000256" key="3">
    <source>
        <dbReference type="ARBA" id="ARBA00022448"/>
    </source>
</evidence>
<evidence type="ECO:0000256" key="9">
    <source>
        <dbReference type="ARBA" id="ARBA00023065"/>
    </source>
</evidence>
<dbReference type="RefSeq" id="WP_311866483.1">
    <property type="nucleotide sequence ID" value="NZ_JARQBZ010000039.1"/>
</dbReference>
<keyword evidence="6" id="KW-0631">Potassium channel</keyword>
<evidence type="ECO:0000256" key="1">
    <source>
        <dbReference type="ARBA" id="ARBA00004141"/>
    </source>
</evidence>
<feature type="transmembrane region" description="Helical" evidence="13">
    <location>
        <begin position="9"/>
        <end position="27"/>
    </location>
</feature>
<dbReference type="Proteomes" id="UP001268577">
    <property type="component" value="Unassembled WGS sequence"/>
</dbReference>
<feature type="transmembrane region" description="Helical" evidence="13">
    <location>
        <begin position="102"/>
        <end position="122"/>
    </location>
</feature>
<keyword evidence="9" id="KW-0406">Ion transport</keyword>
<evidence type="ECO:0000256" key="4">
    <source>
        <dbReference type="ARBA" id="ARBA00022538"/>
    </source>
</evidence>
<evidence type="ECO:0000256" key="5">
    <source>
        <dbReference type="ARBA" id="ARBA00022692"/>
    </source>
</evidence>
<comment type="subcellular location">
    <subcellularLocation>
        <location evidence="1">Membrane</location>
        <topology evidence="1">Multi-pass membrane protein</topology>
    </subcellularLocation>
</comment>
<proteinExistence type="inferred from homology"/>
<protein>
    <submittedName>
        <fullName evidence="14">TMEM175 family protein</fullName>
    </submittedName>
</protein>